<sequence length="365" mass="40605">MTISEAENTVPEDPTVVDGNDSDDELSAMVDFLGLQLNETTTSATFGGQTVPTKADTNVDTTLNVEDVINLLKMDEEALEAGRRACLAKHNGKRRQHRFTKDLYLGPESSKLAQAWAEQLAANPDTPWTYQPNQACGQNISKIIISGEVSATNKEDFEEFGRYAVEKWYKGEQNYNYVTEFKRNKNGLDVRPFIQVVWQAAKCLGVGIALTADKKAVYVVCRYSASRSNKYLKRKNNVHRLKHALVKDQLYLFGGRNSITRISRLDGCYFSELNVQLISEYKSGHGVITLDGGNKAMIYVMPISSKQTEVHLILSESGRLLASDDKVKKGSVICVTYGGDLENAWSNNDDNKAWISSAVVWGPQV</sequence>
<reference evidence="3 4" key="1">
    <citation type="submission" date="2021-04" db="EMBL/GenBank/DDBJ databases">
        <authorList>
            <person name="Bliznina A."/>
        </authorList>
    </citation>
    <scope>NUCLEOTIDE SEQUENCE [LARGE SCALE GENOMIC DNA]</scope>
</reference>
<proteinExistence type="predicted"/>
<evidence type="ECO:0000313" key="3">
    <source>
        <dbReference type="EMBL" id="CAG5104875.1"/>
    </source>
</evidence>
<accession>A0ABN7SVH8</accession>
<dbReference type="EMBL" id="OU015566">
    <property type="protein sequence ID" value="CAG5104875.1"/>
    <property type="molecule type" value="Genomic_DNA"/>
</dbReference>
<dbReference type="Pfam" id="PF00188">
    <property type="entry name" value="CAP"/>
    <property type="match status" value="1"/>
</dbReference>
<dbReference type="Proteomes" id="UP001158576">
    <property type="component" value="Chromosome 1"/>
</dbReference>
<dbReference type="Gene3D" id="3.40.33.10">
    <property type="entry name" value="CAP"/>
    <property type="match status" value="1"/>
</dbReference>
<evidence type="ECO:0000259" key="2">
    <source>
        <dbReference type="SMART" id="SM00198"/>
    </source>
</evidence>
<organism evidence="3 4">
    <name type="scientific">Oikopleura dioica</name>
    <name type="common">Tunicate</name>
    <dbReference type="NCBI Taxonomy" id="34765"/>
    <lineage>
        <taxon>Eukaryota</taxon>
        <taxon>Metazoa</taxon>
        <taxon>Chordata</taxon>
        <taxon>Tunicata</taxon>
        <taxon>Appendicularia</taxon>
        <taxon>Copelata</taxon>
        <taxon>Oikopleuridae</taxon>
        <taxon>Oikopleura</taxon>
    </lineage>
</organism>
<feature type="domain" description="SCP" evidence="2">
    <location>
        <begin position="81"/>
        <end position="230"/>
    </location>
</feature>
<name>A0ABN7SVH8_OIKDI</name>
<dbReference type="SUPFAM" id="SSF55797">
    <property type="entry name" value="PR-1-like"/>
    <property type="match status" value="1"/>
</dbReference>
<protein>
    <submittedName>
        <fullName evidence="3">Oidioi.mRNA.OKI2018_I69.chr1.g1627.t1.cds</fullName>
    </submittedName>
</protein>
<evidence type="ECO:0000256" key="1">
    <source>
        <dbReference type="SAM" id="MobiDB-lite"/>
    </source>
</evidence>
<evidence type="ECO:0000313" key="4">
    <source>
        <dbReference type="Proteomes" id="UP001158576"/>
    </source>
</evidence>
<dbReference type="PANTHER" id="PTHR10334">
    <property type="entry name" value="CYSTEINE-RICH SECRETORY PROTEIN-RELATED"/>
    <property type="match status" value="1"/>
</dbReference>
<dbReference type="InterPro" id="IPR014044">
    <property type="entry name" value="CAP_dom"/>
</dbReference>
<dbReference type="InterPro" id="IPR035940">
    <property type="entry name" value="CAP_sf"/>
</dbReference>
<keyword evidence="4" id="KW-1185">Reference proteome</keyword>
<feature type="region of interest" description="Disordered" evidence="1">
    <location>
        <begin position="1"/>
        <end position="22"/>
    </location>
</feature>
<dbReference type="SMART" id="SM00198">
    <property type="entry name" value="SCP"/>
    <property type="match status" value="1"/>
</dbReference>
<gene>
    <name evidence="3" type="ORF">OKIOD_LOCUS10392</name>
</gene>
<dbReference type="InterPro" id="IPR001283">
    <property type="entry name" value="CRISP-related"/>
</dbReference>